<dbReference type="Proteomes" id="UP000186922">
    <property type="component" value="Unassembled WGS sequence"/>
</dbReference>
<proteinExistence type="predicted"/>
<keyword evidence="3" id="KW-1185">Reference proteome</keyword>
<evidence type="ECO:0000256" key="1">
    <source>
        <dbReference type="SAM" id="MobiDB-lite"/>
    </source>
</evidence>
<protein>
    <submittedName>
        <fullName evidence="2">Uncharacterized protein</fullName>
    </submittedName>
</protein>
<accession>A0A1D1URP6</accession>
<name>A0A1D1URP6_RAMVA</name>
<feature type="compositionally biased region" description="Basic and acidic residues" evidence="1">
    <location>
        <begin position="134"/>
        <end position="152"/>
    </location>
</feature>
<sequence length="174" mass="18885">MATNSYADGTRFMNSRCNSPDPGAVSKNSVNSVDAFGGAADDYVCHAYHRSAATGPQYDVVVRGYSKKSQMTVPNYIPASVKDKLLQTNGPVCYSVPDSTDTLDPVCLCHTVFNACNFTLPCLPSNSGATIRSDQIRSDPIRSDPIRSDPIRSDQIQSHRTKTTVLLQIVSHNL</sequence>
<reference evidence="2 3" key="1">
    <citation type="journal article" date="2016" name="Nat. Commun.">
        <title>Extremotolerant tardigrade genome and improved radiotolerance of human cultured cells by tardigrade-unique protein.</title>
        <authorList>
            <person name="Hashimoto T."/>
            <person name="Horikawa D.D."/>
            <person name="Saito Y."/>
            <person name="Kuwahara H."/>
            <person name="Kozuka-Hata H."/>
            <person name="Shin-I T."/>
            <person name="Minakuchi Y."/>
            <person name="Ohishi K."/>
            <person name="Motoyama A."/>
            <person name="Aizu T."/>
            <person name="Enomoto A."/>
            <person name="Kondo K."/>
            <person name="Tanaka S."/>
            <person name="Hara Y."/>
            <person name="Koshikawa S."/>
            <person name="Sagara H."/>
            <person name="Miura T."/>
            <person name="Yokobori S."/>
            <person name="Miyagawa K."/>
            <person name="Suzuki Y."/>
            <person name="Kubo T."/>
            <person name="Oyama M."/>
            <person name="Kohara Y."/>
            <person name="Fujiyama A."/>
            <person name="Arakawa K."/>
            <person name="Katayama T."/>
            <person name="Toyoda A."/>
            <person name="Kunieda T."/>
        </authorList>
    </citation>
    <scope>NUCLEOTIDE SEQUENCE [LARGE SCALE GENOMIC DNA]</scope>
    <source>
        <strain evidence="2 3">YOKOZUNA-1</strain>
    </source>
</reference>
<evidence type="ECO:0000313" key="2">
    <source>
        <dbReference type="EMBL" id="GAU92131.1"/>
    </source>
</evidence>
<gene>
    <name evidence="2" type="primary">RvY_04249-1</name>
    <name evidence="2" type="synonym">RvY_04249.1</name>
    <name evidence="2" type="ORF">RvY_04249</name>
</gene>
<dbReference type="AlphaFoldDB" id="A0A1D1URP6"/>
<comment type="caution">
    <text evidence="2">The sequence shown here is derived from an EMBL/GenBank/DDBJ whole genome shotgun (WGS) entry which is preliminary data.</text>
</comment>
<organism evidence="2 3">
    <name type="scientific">Ramazzottius varieornatus</name>
    <name type="common">Water bear</name>
    <name type="synonym">Tardigrade</name>
    <dbReference type="NCBI Taxonomy" id="947166"/>
    <lineage>
        <taxon>Eukaryota</taxon>
        <taxon>Metazoa</taxon>
        <taxon>Ecdysozoa</taxon>
        <taxon>Tardigrada</taxon>
        <taxon>Eutardigrada</taxon>
        <taxon>Parachela</taxon>
        <taxon>Hypsibioidea</taxon>
        <taxon>Ramazzottiidae</taxon>
        <taxon>Ramazzottius</taxon>
    </lineage>
</organism>
<feature type="region of interest" description="Disordered" evidence="1">
    <location>
        <begin position="133"/>
        <end position="154"/>
    </location>
</feature>
<evidence type="ECO:0000313" key="3">
    <source>
        <dbReference type="Proteomes" id="UP000186922"/>
    </source>
</evidence>
<dbReference type="EMBL" id="BDGG01000002">
    <property type="protein sequence ID" value="GAU92131.1"/>
    <property type="molecule type" value="Genomic_DNA"/>
</dbReference>